<dbReference type="AlphaFoldDB" id="A0AA35Q487"/>
<feature type="compositionally biased region" description="Basic and acidic residues" evidence="1">
    <location>
        <begin position="611"/>
        <end position="629"/>
    </location>
</feature>
<gene>
    <name evidence="3" type="ORF">CCHLO57077_00001309</name>
</gene>
<reference evidence="3" key="1">
    <citation type="submission" date="2023-01" db="EMBL/GenBank/DDBJ databases">
        <authorList>
            <person name="Piombo E."/>
        </authorList>
    </citation>
    <scope>NUCLEOTIDE SEQUENCE</scope>
</reference>
<feature type="compositionally biased region" description="Polar residues" evidence="1">
    <location>
        <begin position="199"/>
        <end position="214"/>
    </location>
</feature>
<evidence type="ECO:0000256" key="2">
    <source>
        <dbReference type="SAM" id="SignalP"/>
    </source>
</evidence>
<proteinExistence type="predicted"/>
<comment type="caution">
    <text evidence="3">The sequence shown here is derived from an EMBL/GenBank/DDBJ whole genome shotgun (WGS) entry which is preliminary data.</text>
</comment>
<accession>A0AA35Q487</accession>
<feature type="region of interest" description="Disordered" evidence="1">
    <location>
        <begin position="730"/>
        <end position="795"/>
    </location>
</feature>
<dbReference type="EMBL" id="CABFNP030001012">
    <property type="protein sequence ID" value="CAI6089699.1"/>
    <property type="molecule type" value="Genomic_DNA"/>
</dbReference>
<feature type="compositionally biased region" description="Basic and acidic residues" evidence="1">
    <location>
        <begin position="585"/>
        <end position="603"/>
    </location>
</feature>
<feature type="region of interest" description="Disordered" evidence="1">
    <location>
        <begin position="146"/>
        <end position="166"/>
    </location>
</feature>
<keyword evidence="2" id="KW-0732">Signal</keyword>
<name>A0AA35Q487_9HYPO</name>
<keyword evidence="4" id="KW-1185">Reference proteome</keyword>
<protein>
    <submittedName>
        <fullName evidence="3">Uncharacterized protein</fullName>
    </submittedName>
</protein>
<feature type="compositionally biased region" description="Basic and acidic residues" evidence="1">
    <location>
        <begin position="658"/>
        <end position="676"/>
    </location>
</feature>
<feature type="signal peptide" evidence="2">
    <location>
        <begin position="1"/>
        <end position="19"/>
    </location>
</feature>
<evidence type="ECO:0000256" key="1">
    <source>
        <dbReference type="SAM" id="MobiDB-lite"/>
    </source>
</evidence>
<evidence type="ECO:0000313" key="4">
    <source>
        <dbReference type="Proteomes" id="UP001160390"/>
    </source>
</evidence>
<feature type="region of interest" description="Disordered" evidence="1">
    <location>
        <begin position="189"/>
        <end position="300"/>
    </location>
</feature>
<evidence type="ECO:0000313" key="3">
    <source>
        <dbReference type="EMBL" id="CAI6089699.1"/>
    </source>
</evidence>
<feature type="compositionally biased region" description="Basic residues" evidence="1">
    <location>
        <begin position="259"/>
        <end position="268"/>
    </location>
</feature>
<sequence length="795" mass="88962">MRAFSSSFCTSIFILFSYSERIPTCPSNPVATAKFLDEQPKMGLENMSGNNSGNLQGIITQDWSLTQSFNDGSPMSANPTQYHPQNPALTGFEPEAPYHGLNTSHPSAGMPNMPNMHNPMYSPYSDASPINFNGNQRPSYMTAVPAPRPQAPPAFSRHQAVGQHPFTPNSLQAQVSPQIQPYVWPHQTVPPPVLPSPNGAGQNAHNNMHYQGTYQHPPLAPAGQALPAVHPPVTLESQKAPRREKRAREESDSEEPPPKKKKGGKRPRVKEPPPAYNRRYPRPPSWGEASDGSPLFVYNDDGELRTDRKYTAEEIRKYIEKNPRKLRIWVQQSPTQVAHRLGNRNTCMWKGCIKQGHKIDTGFFRIAFDEFYKQSKKGHRDPLRPAAVMHMWCYEQCFDPLVDYHDYKLKADKRPLTKETRNMIGIANKGKHIVRDAFKPWLIKTEFTERAREYTGSLSSALNEYHLSTRSSRKLALAHERSKKTGECIINFHKGDLMLFCQDTGKNKQNMKQKDLPVNRFQFRPRPVRLRTISVDEDSDSSDSEHETYAAQGEAVAQPEEPSNALKPLGEKSVNSRIPTAGVGARRESSRPEAYEAENKEPKGSVGDVVQDGKTREITCEKARSDENKPPVSETPAASELVYTDPGSCPKADGAENEEPKGSVRDGVQDDKRSEITCENTPSDDFKLLGFEFPTESELDEFFRKETTDFELELFGETTGDVESPILIDESAFGEFPAPEEQPEPKVPELILPQPKAPEPKKQPKLKLPVPVESPKPKQSPGVEDLSQGAEAGPR</sequence>
<organism evidence="3 4">
    <name type="scientific">Clonostachys chloroleuca</name>
    <dbReference type="NCBI Taxonomy" id="1926264"/>
    <lineage>
        <taxon>Eukaryota</taxon>
        <taxon>Fungi</taxon>
        <taxon>Dikarya</taxon>
        <taxon>Ascomycota</taxon>
        <taxon>Pezizomycotina</taxon>
        <taxon>Sordariomycetes</taxon>
        <taxon>Hypocreomycetidae</taxon>
        <taxon>Hypocreales</taxon>
        <taxon>Bionectriaceae</taxon>
        <taxon>Clonostachys</taxon>
    </lineage>
</organism>
<feature type="chain" id="PRO_5041329237" evidence="2">
    <location>
        <begin position="20"/>
        <end position="795"/>
    </location>
</feature>
<dbReference type="Proteomes" id="UP001160390">
    <property type="component" value="Unassembled WGS sequence"/>
</dbReference>
<feature type="region of interest" description="Disordered" evidence="1">
    <location>
        <begin position="529"/>
        <end position="684"/>
    </location>
</feature>